<accession>A0A2A9D2D6</accession>
<sequence>MISAVAQAASRLESAGIAPETLGTYQPEARRFGIGRRERITPAGEAWRLGALLLLPSGRAAGIGEVIVAQEERRRGFTAESARRRAELGEAAVRGGIAPGRTVHLGWRVIDPAHAVVTWSAGAPPIPILDYLRERLETVLG</sequence>
<dbReference type="AlphaFoldDB" id="A0A2A9D2D6"/>
<evidence type="ECO:0008006" key="3">
    <source>
        <dbReference type="Google" id="ProtNLM"/>
    </source>
</evidence>
<dbReference type="EMBL" id="PDJD01000001">
    <property type="protein sequence ID" value="PFG20834.1"/>
    <property type="molecule type" value="Genomic_DNA"/>
</dbReference>
<proteinExistence type="predicted"/>
<gene>
    <name evidence="1" type="ORF">ATL40_2449</name>
</gene>
<reference evidence="1 2" key="1">
    <citation type="submission" date="2017-10" db="EMBL/GenBank/DDBJ databases">
        <title>Sequencing the genomes of 1000 actinobacteria strains.</title>
        <authorList>
            <person name="Klenk H.-P."/>
        </authorList>
    </citation>
    <scope>NUCLEOTIDE SEQUENCE [LARGE SCALE GENOMIC DNA]</scope>
    <source>
        <strain evidence="1 2">DSM 21801</strain>
    </source>
</reference>
<name>A0A2A9D2D6_9MICO</name>
<protein>
    <recommendedName>
        <fullName evidence="3">Glutaminase</fullName>
    </recommendedName>
</protein>
<organism evidence="1 2">
    <name type="scientific">Serinibacter salmoneus</name>
    <dbReference type="NCBI Taxonomy" id="556530"/>
    <lineage>
        <taxon>Bacteria</taxon>
        <taxon>Bacillati</taxon>
        <taxon>Actinomycetota</taxon>
        <taxon>Actinomycetes</taxon>
        <taxon>Micrococcales</taxon>
        <taxon>Beutenbergiaceae</taxon>
        <taxon>Serinibacter</taxon>
    </lineage>
</organism>
<evidence type="ECO:0000313" key="2">
    <source>
        <dbReference type="Proteomes" id="UP000224915"/>
    </source>
</evidence>
<dbReference type="Proteomes" id="UP000224915">
    <property type="component" value="Unassembled WGS sequence"/>
</dbReference>
<evidence type="ECO:0000313" key="1">
    <source>
        <dbReference type="EMBL" id="PFG20834.1"/>
    </source>
</evidence>
<keyword evidence="2" id="KW-1185">Reference proteome</keyword>
<comment type="caution">
    <text evidence="1">The sequence shown here is derived from an EMBL/GenBank/DDBJ whole genome shotgun (WGS) entry which is preliminary data.</text>
</comment>